<organism evidence="2 3">
    <name type="scientific">Romanomermis culicivorax</name>
    <name type="common">Nematode worm</name>
    <dbReference type="NCBI Taxonomy" id="13658"/>
    <lineage>
        <taxon>Eukaryota</taxon>
        <taxon>Metazoa</taxon>
        <taxon>Ecdysozoa</taxon>
        <taxon>Nematoda</taxon>
        <taxon>Enoplea</taxon>
        <taxon>Dorylaimia</taxon>
        <taxon>Mermithida</taxon>
        <taxon>Mermithoidea</taxon>
        <taxon>Mermithidae</taxon>
        <taxon>Romanomermis</taxon>
    </lineage>
</organism>
<dbReference type="GO" id="GO:0006508">
    <property type="term" value="P:proteolysis"/>
    <property type="evidence" value="ECO:0007669"/>
    <property type="project" value="InterPro"/>
</dbReference>
<dbReference type="AlphaFoldDB" id="A0A915K7Y0"/>
<protein>
    <submittedName>
        <fullName evidence="3">Caspase family p20 domain-containing protein</fullName>
    </submittedName>
</protein>
<dbReference type="InterPro" id="IPR011600">
    <property type="entry name" value="Pept_C14_caspase"/>
</dbReference>
<dbReference type="InterPro" id="IPR029030">
    <property type="entry name" value="Caspase-like_dom_sf"/>
</dbReference>
<accession>A0A915K7Y0</accession>
<dbReference type="Gene3D" id="3.40.50.1460">
    <property type="match status" value="1"/>
</dbReference>
<dbReference type="WBParaSite" id="nRc.2.0.1.t34299-RA">
    <property type="protein sequence ID" value="nRc.2.0.1.t34299-RA"/>
    <property type="gene ID" value="nRc.2.0.1.g34299"/>
</dbReference>
<dbReference type="GO" id="GO:0004197">
    <property type="term" value="F:cysteine-type endopeptidase activity"/>
    <property type="evidence" value="ECO:0007669"/>
    <property type="project" value="InterPro"/>
</dbReference>
<dbReference type="InterPro" id="IPR001309">
    <property type="entry name" value="Pept_C14_p20"/>
</dbReference>
<dbReference type="PANTHER" id="PTHR22576:SF37">
    <property type="entry name" value="MUCOSA-ASSOCIATED LYMPHOID TISSUE LYMPHOMA TRANSLOCATION PROTEIN 1"/>
    <property type="match status" value="1"/>
</dbReference>
<dbReference type="Proteomes" id="UP000887565">
    <property type="component" value="Unplaced"/>
</dbReference>
<proteinExistence type="predicted"/>
<name>A0A915K7Y0_ROMCU</name>
<sequence>MFYLFIIFRFRILLKENESASIESLSKDTSNRVASFLSSKSSPRRNHNTESSKSIIVSTLLAVDKVALIISNSEYQFLPKLSTPACDGQSLAASLLNCDFKTVTLADLTLEEMRSVVSEYCRLLGTGVYG</sequence>
<evidence type="ECO:0000259" key="1">
    <source>
        <dbReference type="PROSITE" id="PS50208"/>
    </source>
</evidence>
<reference evidence="3" key="1">
    <citation type="submission" date="2022-11" db="UniProtKB">
        <authorList>
            <consortium name="WormBaseParasite"/>
        </authorList>
    </citation>
    <scope>IDENTIFICATION</scope>
</reference>
<dbReference type="InterPro" id="IPR052039">
    <property type="entry name" value="Caspase-related_regulators"/>
</dbReference>
<keyword evidence="2" id="KW-1185">Reference proteome</keyword>
<dbReference type="Pfam" id="PF00656">
    <property type="entry name" value="Peptidase_C14"/>
    <property type="match status" value="1"/>
</dbReference>
<evidence type="ECO:0000313" key="3">
    <source>
        <dbReference type="WBParaSite" id="nRc.2.0.1.t34299-RA"/>
    </source>
</evidence>
<dbReference type="PANTHER" id="PTHR22576">
    <property type="entry name" value="MUCOSA ASSOCIATED LYMPHOID TISSUE LYMPHOMA TRANSLOCATION PROTEIN 1/PARACASPASE"/>
    <property type="match status" value="1"/>
</dbReference>
<evidence type="ECO:0000313" key="2">
    <source>
        <dbReference type="Proteomes" id="UP000887565"/>
    </source>
</evidence>
<feature type="domain" description="Caspase family p20" evidence="1">
    <location>
        <begin position="63"/>
        <end position="120"/>
    </location>
</feature>
<dbReference type="SUPFAM" id="SSF52129">
    <property type="entry name" value="Caspase-like"/>
    <property type="match status" value="1"/>
</dbReference>
<dbReference type="PROSITE" id="PS50208">
    <property type="entry name" value="CASPASE_P20"/>
    <property type="match status" value="1"/>
</dbReference>